<evidence type="ECO:0000256" key="1">
    <source>
        <dbReference type="SAM" id="Phobius"/>
    </source>
</evidence>
<dbReference type="AlphaFoldDB" id="A0A0J9T6J8"/>
<feature type="transmembrane region" description="Helical" evidence="1">
    <location>
        <begin position="277"/>
        <end position="295"/>
    </location>
</feature>
<reference evidence="2 3" key="1">
    <citation type="submission" date="2011-08" db="EMBL/GenBank/DDBJ databases">
        <title>The Genome Sequence of Plasmodium vivax Mauritania I.</title>
        <authorList>
            <consortium name="The Broad Institute Genome Sequencing Platform"/>
            <consortium name="The Broad Institute Genome Sequencing Center for Infectious Disease"/>
            <person name="Neafsey D."/>
            <person name="Carlton J."/>
            <person name="Barnwell J."/>
            <person name="Collins W."/>
            <person name="Escalante A."/>
            <person name="Mullikin J."/>
            <person name="Saul A."/>
            <person name="Guigo R."/>
            <person name="Camara F."/>
            <person name="Young S.K."/>
            <person name="Zeng Q."/>
            <person name="Gargeya S."/>
            <person name="Fitzgerald M."/>
            <person name="Haas B."/>
            <person name="Abouelleil A."/>
            <person name="Alvarado L."/>
            <person name="Arachchi H.M."/>
            <person name="Berlin A."/>
            <person name="Brown A."/>
            <person name="Chapman S.B."/>
            <person name="Chen Z."/>
            <person name="Dunbar C."/>
            <person name="Freedman E."/>
            <person name="Gearin G."/>
            <person name="Gellesch M."/>
            <person name="Goldberg J."/>
            <person name="Griggs A."/>
            <person name="Gujja S."/>
            <person name="Heiman D."/>
            <person name="Howarth C."/>
            <person name="Larson L."/>
            <person name="Lui A."/>
            <person name="MacDonald P.J.P."/>
            <person name="Montmayeur A."/>
            <person name="Murphy C."/>
            <person name="Neiman D."/>
            <person name="Pearson M."/>
            <person name="Priest M."/>
            <person name="Roberts A."/>
            <person name="Saif S."/>
            <person name="Shea T."/>
            <person name="Shenoy N."/>
            <person name="Sisk P."/>
            <person name="Stolte C."/>
            <person name="Sykes S."/>
            <person name="Wortman J."/>
            <person name="Nusbaum C."/>
            <person name="Birren B."/>
        </authorList>
    </citation>
    <scope>NUCLEOTIDE SEQUENCE [LARGE SCALE GENOMIC DNA]</scope>
    <source>
        <strain evidence="2 3">Mauritania I</strain>
    </source>
</reference>
<dbReference type="Proteomes" id="UP000053776">
    <property type="component" value="Unassembled WGS sequence"/>
</dbReference>
<evidence type="ECO:0000313" key="2">
    <source>
        <dbReference type="EMBL" id="KMZ91085.1"/>
    </source>
</evidence>
<accession>A0A0J9T6J8</accession>
<gene>
    <name evidence="2" type="ORF">PVMG_04857</name>
</gene>
<keyword evidence="1" id="KW-0812">Transmembrane</keyword>
<protein>
    <submittedName>
        <fullName evidence="2">Uncharacterized protein</fullName>
    </submittedName>
</protein>
<dbReference type="Pfam" id="PF05795">
    <property type="entry name" value="Plasmodium_Vir"/>
    <property type="match status" value="1"/>
</dbReference>
<keyword evidence="1" id="KW-0472">Membrane</keyword>
<dbReference type="EMBL" id="KQ235090">
    <property type="protein sequence ID" value="KMZ91085.1"/>
    <property type="molecule type" value="Genomic_DNA"/>
</dbReference>
<dbReference type="InterPro" id="IPR008780">
    <property type="entry name" value="Plasmodium_Vir"/>
</dbReference>
<sequence>MNIHRKSYSNYVNSNKKVSMNNLLQCNSDLNYFIISDNFFFCTTKKTLIVEDVQIPNIYYSILDKPHVRSILNNLISFSAVKIWIKYEETWEILAKLARNIELINSDYPDNREKRCRDVNHWINEEMSKYESKETNEKISSYVLAIFNDIKWKKRNIERVCERKEKPYPTDHANLMKELDDYCEIRNNVKCDEFENYEEFLKYNTYIKQKRQYFRSKMEEIRSEKTHFKWDKHTIGCKCTLNDLDLTFREINCDGLFKEEELKRLALNTKGRSPLEVGFFIIVTFILFYLFILFLEKVK</sequence>
<evidence type="ECO:0000313" key="3">
    <source>
        <dbReference type="Proteomes" id="UP000053776"/>
    </source>
</evidence>
<keyword evidence="1" id="KW-1133">Transmembrane helix</keyword>
<organism evidence="2 3">
    <name type="scientific">Plasmodium vivax Mauritania I</name>
    <dbReference type="NCBI Taxonomy" id="1035515"/>
    <lineage>
        <taxon>Eukaryota</taxon>
        <taxon>Sar</taxon>
        <taxon>Alveolata</taxon>
        <taxon>Apicomplexa</taxon>
        <taxon>Aconoidasida</taxon>
        <taxon>Haemosporida</taxon>
        <taxon>Plasmodiidae</taxon>
        <taxon>Plasmodium</taxon>
        <taxon>Plasmodium (Plasmodium)</taxon>
    </lineage>
</organism>
<name>A0A0J9T6J8_PLAVI</name>
<proteinExistence type="predicted"/>